<evidence type="ECO:0000256" key="4">
    <source>
        <dbReference type="SAM" id="MobiDB-lite"/>
    </source>
</evidence>
<organism evidence="7 8">
    <name type="scientific">Polyplosphaeria fusca</name>
    <dbReference type="NCBI Taxonomy" id="682080"/>
    <lineage>
        <taxon>Eukaryota</taxon>
        <taxon>Fungi</taxon>
        <taxon>Dikarya</taxon>
        <taxon>Ascomycota</taxon>
        <taxon>Pezizomycotina</taxon>
        <taxon>Dothideomycetes</taxon>
        <taxon>Pleosporomycetidae</taxon>
        <taxon>Pleosporales</taxon>
        <taxon>Tetraplosphaeriaceae</taxon>
        <taxon>Polyplosphaeria</taxon>
    </lineage>
</organism>
<dbReference type="InterPro" id="IPR002654">
    <property type="entry name" value="Glyco_trans_25"/>
</dbReference>
<gene>
    <name evidence="7" type="ORF">EJ04DRAFT_516569</name>
</gene>
<dbReference type="InterPro" id="IPR050757">
    <property type="entry name" value="Collagen_mod_GT25"/>
</dbReference>
<accession>A0A9P4QLF5</accession>
<comment type="similarity">
    <text evidence="1">Belongs to the glycosyltransferase 25 family.</text>
</comment>
<feature type="compositionally biased region" description="Basic and acidic residues" evidence="4">
    <location>
        <begin position="377"/>
        <end position="392"/>
    </location>
</feature>
<evidence type="ECO:0000256" key="5">
    <source>
        <dbReference type="SAM" id="Phobius"/>
    </source>
</evidence>
<keyword evidence="5" id="KW-0812">Transmembrane</keyword>
<dbReference type="PANTHER" id="PTHR10730:SF53">
    <property type="entry name" value="GLYCOSYLTRANSFERASE 25 FAMILY MEMBER"/>
    <property type="match status" value="1"/>
</dbReference>
<dbReference type="EMBL" id="ML996278">
    <property type="protein sequence ID" value="KAF2728495.1"/>
    <property type="molecule type" value="Genomic_DNA"/>
</dbReference>
<protein>
    <recommendedName>
        <fullName evidence="6">Glycosyl transferase family 25 domain-containing protein</fullName>
    </recommendedName>
</protein>
<evidence type="ECO:0000256" key="2">
    <source>
        <dbReference type="ARBA" id="ARBA00022676"/>
    </source>
</evidence>
<dbReference type="CDD" id="cd06532">
    <property type="entry name" value="Glyco_transf_25"/>
    <property type="match status" value="1"/>
</dbReference>
<comment type="caution">
    <text evidence="7">The sequence shown here is derived from an EMBL/GenBank/DDBJ whole genome shotgun (WGS) entry which is preliminary data.</text>
</comment>
<dbReference type="PANTHER" id="PTHR10730">
    <property type="entry name" value="PROCOLLAGEN-LYSINE,2-OXOGLUTARATE 5-DIOXYGENASE/GLYCOSYLTRANSFERASE 25 FAMILY MEMBER"/>
    <property type="match status" value="1"/>
</dbReference>
<dbReference type="AlphaFoldDB" id="A0A9P4QLF5"/>
<name>A0A9P4QLF5_9PLEO</name>
<evidence type="ECO:0000256" key="1">
    <source>
        <dbReference type="ARBA" id="ARBA00006721"/>
    </source>
</evidence>
<evidence type="ECO:0000259" key="6">
    <source>
        <dbReference type="Pfam" id="PF01755"/>
    </source>
</evidence>
<keyword evidence="8" id="KW-1185">Reference proteome</keyword>
<reference evidence="7" key="1">
    <citation type="journal article" date="2020" name="Stud. Mycol.">
        <title>101 Dothideomycetes genomes: a test case for predicting lifestyles and emergence of pathogens.</title>
        <authorList>
            <person name="Haridas S."/>
            <person name="Albert R."/>
            <person name="Binder M."/>
            <person name="Bloem J."/>
            <person name="Labutti K."/>
            <person name="Salamov A."/>
            <person name="Andreopoulos B."/>
            <person name="Baker S."/>
            <person name="Barry K."/>
            <person name="Bills G."/>
            <person name="Bluhm B."/>
            <person name="Cannon C."/>
            <person name="Castanera R."/>
            <person name="Culley D."/>
            <person name="Daum C."/>
            <person name="Ezra D."/>
            <person name="Gonzalez J."/>
            <person name="Henrissat B."/>
            <person name="Kuo A."/>
            <person name="Liang C."/>
            <person name="Lipzen A."/>
            <person name="Lutzoni F."/>
            <person name="Magnuson J."/>
            <person name="Mondo S."/>
            <person name="Nolan M."/>
            <person name="Ohm R."/>
            <person name="Pangilinan J."/>
            <person name="Park H.-J."/>
            <person name="Ramirez L."/>
            <person name="Alfaro M."/>
            <person name="Sun H."/>
            <person name="Tritt A."/>
            <person name="Yoshinaga Y."/>
            <person name="Zwiers L.-H."/>
            <person name="Turgeon B."/>
            <person name="Goodwin S."/>
            <person name="Spatafora J."/>
            <person name="Crous P."/>
            <person name="Grigoriev I."/>
        </authorList>
    </citation>
    <scope>NUCLEOTIDE SEQUENCE</scope>
    <source>
        <strain evidence="7">CBS 125425</strain>
    </source>
</reference>
<evidence type="ECO:0000313" key="8">
    <source>
        <dbReference type="Proteomes" id="UP000799444"/>
    </source>
</evidence>
<proteinExistence type="inferred from homology"/>
<dbReference type="GO" id="GO:0016740">
    <property type="term" value="F:transferase activity"/>
    <property type="evidence" value="ECO:0007669"/>
    <property type="project" value="UniProtKB-KW"/>
</dbReference>
<dbReference type="Proteomes" id="UP000799444">
    <property type="component" value="Unassembled WGS sequence"/>
</dbReference>
<keyword evidence="2" id="KW-0328">Glycosyltransferase</keyword>
<keyword evidence="3" id="KW-0808">Transferase</keyword>
<feature type="region of interest" description="Disordered" evidence="4">
    <location>
        <begin position="377"/>
        <end position="402"/>
    </location>
</feature>
<evidence type="ECO:0000313" key="7">
    <source>
        <dbReference type="EMBL" id="KAF2728495.1"/>
    </source>
</evidence>
<dbReference type="OrthoDB" id="47375at2759"/>
<feature type="transmembrane region" description="Helical" evidence="5">
    <location>
        <begin position="34"/>
        <end position="50"/>
    </location>
</feature>
<keyword evidence="5" id="KW-1133">Transmembrane helix</keyword>
<sequence>MRRISIDTLGMTAAKGSSFSVAKRRRTPWYLSRPRLLTTCCFFALLYFYLNLGGTPVLIPENSYEYLQDDSLKDILNSTLGFQKILVLNLPFRTDRRDAITLSAATSNIKLEFVDGVTGDSIKESAYPPPNENIKLPVGIRGSWRTHMNALRRIVEQNLTTALIFEDDVDWDIRLRQNLQRYALATRFLSENKEILSSNPRYHLDMVKNPETTETVFHILSNNGITEKLPSMPLSSVYQKPLRYPRHQSDGPTSPYGDPAEWDVLWMGHCGAGLPRYSNQHRKSEITASNTVLTLENDDTVPLGKYLKAHPFQGDLDPMSLAFPPHTRIFHRATGGELCTVGYAVSQRGARRLLYQFGTKYWNNIWDSELGRWCGGEDSKPEESRIGEEKAQHPITPGKGSKLKGRERICIATQPPIFAHHHPMDGESDIGGLGGGYATKYETKYLRYSVRMNLEKIVHGIKDLVDQWPNE</sequence>
<feature type="domain" description="Glycosyl transferase family 25" evidence="6">
    <location>
        <begin position="83"/>
        <end position="357"/>
    </location>
</feature>
<dbReference type="Pfam" id="PF01755">
    <property type="entry name" value="Glyco_transf_25"/>
    <property type="match status" value="1"/>
</dbReference>
<evidence type="ECO:0000256" key="3">
    <source>
        <dbReference type="ARBA" id="ARBA00022679"/>
    </source>
</evidence>
<keyword evidence="5" id="KW-0472">Membrane</keyword>